<evidence type="ECO:0000256" key="1">
    <source>
        <dbReference type="SAM" id="MobiDB-lite"/>
    </source>
</evidence>
<reference evidence="2 3" key="1">
    <citation type="submission" date="2021-06" db="EMBL/GenBank/DDBJ databases">
        <title>Caerostris extrusa draft genome.</title>
        <authorList>
            <person name="Kono N."/>
            <person name="Arakawa K."/>
        </authorList>
    </citation>
    <scope>NUCLEOTIDE SEQUENCE [LARGE SCALE GENOMIC DNA]</scope>
</reference>
<feature type="compositionally biased region" description="Polar residues" evidence="1">
    <location>
        <begin position="86"/>
        <end position="109"/>
    </location>
</feature>
<dbReference type="EMBL" id="BPLR01006089">
    <property type="protein sequence ID" value="GIY07339.1"/>
    <property type="molecule type" value="Genomic_DNA"/>
</dbReference>
<accession>A0AAV4QD60</accession>
<organism evidence="2 3">
    <name type="scientific">Caerostris extrusa</name>
    <name type="common">Bark spider</name>
    <name type="synonym">Caerostris bankana</name>
    <dbReference type="NCBI Taxonomy" id="172846"/>
    <lineage>
        <taxon>Eukaryota</taxon>
        <taxon>Metazoa</taxon>
        <taxon>Ecdysozoa</taxon>
        <taxon>Arthropoda</taxon>
        <taxon>Chelicerata</taxon>
        <taxon>Arachnida</taxon>
        <taxon>Araneae</taxon>
        <taxon>Araneomorphae</taxon>
        <taxon>Entelegynae</taxon>
        <taxon>Araneoidea</taxon>
        <taxon>Araneidae</taxon>
        <taxon>Caerostris</taxon>
    </lineage>
</organism>
<evidence type="ECO:0000313" key="2">
    <source>
        <dbReference type="EMBL" id="GIY07339.1"/>
    </source>
</evidence>
<proteinExistence type="predicted"/>
<comment type="caution">
    <text evidence="2">The sequence shown here is derived from an EMBL/GenBank/DDBJ whole genome shotgun (WGS) entry which is preliminary data.</text>
</comment>
<evidence type="ECO:0000313" key="3">
    <source>
        <dbReference type="Proteomes" id="UP001054945"/>
    </source>
</evidence>
<gene>
    <name evidence="2" type="ORF">CEXT_246721</name>
</gene>
<dbReference type="AlphaFoldDB" id="A0AAV4QD60"/>
<name>A0AAV4QD60_CAEEX</name>
<feature type="region of interest" description="Disordered" evidence="1">
    <location>
        <begin position="86"/>
        <end position="123"/>
    </location>
</feature>
<sequence>MKGYNELNLVILVYLNNRNNFAEQGEGSVILTGIIKPHDEGEIAASAPSSSTISLDTLKAIGVSNESVSGTNITRKAVSEINLKMSTSQGSNLQGTSQVKSSSTTTLGKNKTKEMAPPAVKDTADKDCRKNFLYFQKSI</sequence>
<keyword evidence="3" id="KW-1185">Reference proteome</keyword>
<protein>
    <submittedName>
        <fullName evidence="2">Uncharacterized protein</fullName>
    </submittedName>
</protein>
<dbReference type="Proteomes" id="UP001054945">
    <property type="component" value="Unassembled WGS sequence"/>
</dbReference>